<dbReference type="InterPro" id="IPR029061">
    <property type="entry name" value="THDP-binding"/>
</dbReference>
<dbReference type="EMBL" id="LAZR01027956">
    <property type="protein sequence ID" value="KKL64073.1"/>
    <property type="molecule type" value="Genomic_DNA"/>
</dbReference>
<name>A0A0F9DQJ2_9ZZZZ</name>
<organism evidence="1">
    <name type="scientific">marine sediment metagenome</name>
    <dbReference type="NCBI Taxonomy" id="412755"/>
    <lineage>
        <taxon>unclassified sequences</taxon>
        <taxon>metagenomes</taxon>
        <taxon>ecological metagenomes</taxon>
    </lineage>
</organism>
<dbReference type="SUPFAM" id="SSF52518">
    <property type="entry name" value="Thiamin diphosphate-binding fold (THDP-binding)"/>
    <property type="match status" value="1"/>
</dbReference>
<evidence type="ECO:0000313" key="1">
    <source>
        <dbReference type="EMBL" id="KKL64073.1"/>
    </source>
</evidence>
<accession>A0A0F9DQJ2</accession>
<proteinExistence type="predicted"/>
<reference evidence="1" key="1">
    <citation type="journal article" date="2015" name="Nature">
        <title>Complex archaea that bridge the gap between prokaryotes and eukaryotes.</title>
        <authorList>
            <person name="Spang A."/>
            <person name="Saw J.H."/>
            <person name="Jorgensen S.L."/>
            <person name="Zaremba-Niedzwiedzka K."/>
            <person name="Martijn J."/>
            <person name="Lind A.E."/>
            <person name="van Eijk R."/>
            <person name="Schleper C."/>
            <person name="Guy L."/>
            <person name="Ettema T.J."/>
        </authorList>
    </citation>
    <scope>NUCLEOTIDE SEQUENCE</scope>
</reference>
<dbReference type="Gene3D" id="3.40.50.970">
    <property type="match status" value="1"/>
</dbReference>
<dbReference type="AlphaFoldDB" id="A0A0F9DQJ2"/>
<sequence length="62" mass="7242">MKAFEKAKKILGKPKVIISYLIKGADISFMQHTRKFHGRAPNKNEYQLAIKELEEIEIKLKK</sequence>
<protein>
    <submittedName>
        <fullName evidence="1">Uncharacterized protein</fullName>
    </submittedName>
</protein>
<gene>
    <name evidence="1" type="ORF">LCGC14_2168700</name>
</gene>
<comment type="caution">
    <text evidence="1">The sequence shown here is derived from an EMBL/GenBank/DDBJ whole genome shotgun (WGS) entry which is preliminary data.</text>
</comment>